<dbReference type="SUPFAM" id="SSF50494">
    <property type="entry name" value="Trypsin-like serine proteases"/>
    <property type="match status" value="1"/>
</dbReference>
<dbReference type="Gene3D" id="2.40.10.10">
    <property type="entry name" value="Trypsin-like serine proteases"/>
    <property type="match status" value="2"/>
</dbReference>
<name>A0ABV9DCG8_9MICO</name>
<feature type="chain" id="PRO_5045692015" evidence="2">
    <location>
        <begin position="22"/>
        <end position="303"/>
    </location>
</feature>
<dbReference type="InterPro" id="IPR009003">
    <property type="entry name" value="Peptidase_S1_PA"/>
</dbReference>
<evidence type="ECO:0000313" key="4">
    <source>
        <dbReference type="Proteomes" id="UP001595955"/>
    </source>
</evidence>
<evidence type="ECO:0000313" key="3">
    <source>
        <dbReference type="EMBL" id="MFC4556400.1"/>
    </source>
</evidence>
<organism evidence="3 4">
    <name type="scientific">Georgenia faecalis</name>
    <dbReference type="NCBI Taxonomy" id="2483799"/>
    <lineage>
        <taxon>Bacteria</taxon>
        <taxon>Bacillati</taxon>
        <taxon>Actinomycetota</taxon>
        <taxon>Actinomycetes</taxon>
        <taxon>Micrococcales</taxon>
        <taxon>Bogoriellaceae</taxon>
        <taxon>Georgenia</taxon>
    </lineage>
</organism>
<dbReference type="InterPro" id="IPR001940">
    <property type="entry name" value="Peptidase_S1C"/>
</dbReference>
<gene>
    <name evidence="3" type="ORF">ACFO3F_14190</name>
</gene>
<feature type="signal peptide" evidence="2">
    <location>
        <begin position="1"/>
        <end position="21"/>
    </location>
</feature>
<proteinExistence type="predicted"/>
<dbReference type="Pfam" id="PF13365">
    <property type="entry name" value="Trypsin_2"/>
    <property type="match status" value="1"/>
</dbReference>
<evidence type="ECO:0000256" key="1">
    <source>
        <dbReference type="SAM" id="MobiDB-lite"/>
    </source>
</evidence>
<dbReference type="PRINTS" id="PR00834">
    <property type="entry name" value="PROTEASES2C"/>
</dbReference>
<keyword evidence="4" id="KW-1185">Reference proteome</keyword>
<evidence type="ECO:0000256" key="2">
    <source>
        <dbReference type="SAM" id="SignalP"/>
    </source>
</evidence>
<keyword evidence="3" id="KW-0645">Protease</keyword>
<reference evidence="4" key="1">
    <citation type="journal article" date="2019" name="Int. J. Syst. Evol. Microbiol.">
        <title>The Global Catalogue of Microorganisms (GCM) 10K type strain sequencing project: providing services to taxonomists for standard genome sequencing and annotation.</title>
        <authorList>
            <consortium name="The Broad Institute Genomics Platform"/>
            <consortium name="The Broad Institute Genome Sequencing Center for Infectious Disease"/>
            <person name="Wu L."/>
            <person name="Ma J."/>
        </authorList>
    </citation>
    <scope>NUCLEOTIDE SEQUENCE [LARGE SCALE GENOMIC DNA]</scope>
    <source>
        <strain evidence="4">JCM 3369</strain>
    </source>
</reference>
<accession>A0ABV9DCG8</accession>
<dbReference type="RefSeq" id="WP_244925258.1">
    <property type="nucleotide sequence ID" value="NZ_CP033325.1"/>
</dbReference>
<dbReference type="PROSITE" id="PS51257">
    <property type="entry name" value="PROKAR_LIPOPROTEIN"/>
    <property type="match status" value="1"/>
</dbReference>
<comment type="caution">
    <text evidence="3">The sequence shown here is derived from an EMBL/GenBank/DDBJ whole genome shotgun (WGS) entry which is preliminary data.</text>
</comment>
<dbReference type="InterPro" id="IPR043504">
    <property type="entry name" value="Peptidase_S1_PA_chymotrypsin"/>
</dbReference>
<dbReference type="Proteomes" id="UP001595955">
    <property type="component" value="Unassembled WGS sequence"/>
</dbReference>
<dbReference type="PANTHER" id="PTHR22939">
    <property type="entry name" value="SERINE PROTEASE FAMILY S1C HTRA-RELATED"/>
    <property type="match status" value="1"/>
</dbReference>
<dbReference type="PANTHER" id="PTHR22939:SF129">
    <property type="entry name" value="SERINE PROTEASE HTRA2, MITOCHONDRIAL"/>
    <property type="match status" value="1"/>
</dbReference>
<dbReference type="GO" id="GO:0008233">
    <property type="term" value="F:peptidase activity"/>
    <property type="evidence" value="ECO:0007669"/>
    <property type="project" value="UniProtKB-KW"/>
</dbReference>
<keyword evidence="2" id="KW-0732">Signal</keyword>
<feature type="compositionally biased region" description="Low complexity" evidence="1">
    <location>
        <begin position="247"/>
        <end position="270"/>
    </location>
</feature>
<keyword evidence="3" id="KW-0378">Hydrolase</keyword>
<dbReference type="GO" id="GO:0006508">
    <property type="term" value="P:proteolysis"/>
    <property type="evidence" value="ECO:0007669"/>
    <property type="project" value="UniProtKB-KW"/>
</dbReference>
<dbReference type="EMBL" id="JBHSGF010000011">
    <property type="protein sequence ID" value="MFC4556400.1"/>
    <property type="molecule type" value="Genomic_DNA"/>
</dbReference>
<sequence length="303" mass="30358">MSRRPAAAFAVVLLAGTAACGAVPAMPGPLPTTFVPDDVAPVVADPGSLSPDGVDAAERMAVRVRNVGCGELSTGSGFALDERTIITNRHVAANSSRLQITTYDGREIEAVSAGGSDLADLALLRTEEPLTSVPGIAEVDAAAGDQVTVIGYPEGGQLTTTTGQVLGYEPDPLGSDLGMVGRTNAEVDHGSSGSAVLNADGEVIGVVYAMDMWGNSYMVPVSTLHELLAEEAFTPLTACDAPGQVPGTGTPTEAPGTEGPTTEGPSTEAPDGAPSDAPGTDSPLAPLTPLPTPTPSATATTTP</sequence>
<protein>
    <submittedName>
        <fullName evidence="3">Serine protease</fullName>
    </submittedName>
</protein>
<feature type="region of interest" description="Disordered" evidence="1">
    <location>
        <begin position="239"/>
        <end position="303"/>
    </location>
</feature>